<name>A0A4D5ZCK6_9CAUD</name>
<evidence type="ECO:0000313" key="1">
    <source>
        <dbReference type="EMBL" id="QBX06531.1"/>
    </source>
</evidence>
<sequence length="63" mass="7370">MEKRLSICNEQLLKTMRAQAWARAKGEMDALLGTYWNSDPKFDRAWTEITQFVKHVEDNGIVK</sequence>
<reference evidence="1 2" key="1">
    <citation type="submission" date="2019-02" db="EMBL/GenBank/DDBJ databases">
        <title>Complete genome sequence of Burkholderia cenocepacia phage BcepSaruman.</title>
        <authorList>
            <person name="Park K."/>
            <person name="Liu M."/>
            <person name="Gill J."/>
        </authorList>
    </citation>
    <scope>NUCLEOTIDE SEQUENCE [LARGE SCALE GENOMIC DNA]</scope>
</reference>
<dbReference type="EMBL" id="MK552140">
    <property type="protein sequence ID" value="QBX06531.1"/>
    <property type="molecule type" value="Genomic_DNA"/>
</dbReference>
<gene>
    <name evidence="1" type="ORF">BcepSaruman_118</name>
</gene>
<organism evidence="1 2">
    <name type="scientific">Burkholderia phage BcepSaruman</name>
    <dbReference type="NCBI Taxonomy" id="2530032"/>
    <lineage>
        <taxon>Viruses</taxon>
        <taxon>Duplodnaviria</taxon>
        <taxon>Heunggongvirae</taxon>
        <taxon>Uroviricota</taxon>
        <taxon>Caudoviricetes</taxon>
        <taxon>Sarumanvirus</taxon>
        <taxon>Sarumanvirus bcepsaruman</taxon>
    </lineage>
</organism>
<dbReference type="Proteomes" id="UP000296455">
    <property type="component" value="Segment"/>
</dbReference>
<accession>A0A4D5ZCK6</accession>
<keyword evidence="2" id="KW-1185">Reference proteome</keyword>
<proteinExistence type="predicted"/>
<evidence type="ECO:0000313" key="2">
    <source>
        <dbReference type="Proteomes" id="UP000296455"/>
    </source>
</evidence>
<protein>
    <submittedName>
        <fullName evidence="1">Uncharacterized protein</fullName>
    </submittedName>
</protein>